<dbReference type="NCBIfam" id="TIGR03426">
    <property type="entry name" value="shape_MreD"/>
    <property type="match status" value="1"/>
</dbReference>
<evidence type="ECO:0000256" key="4">
    <source>
        <dbReference type="ARBA" id="ARBA00022692"/>
    </source>
</evidence>
<evidence type="ECO:0000256" key="3">
    <source>
        <dbReference type="ARBA" id="ARBA00022475"/>
    </source>
</evidence>
<gene>
    <name evidence="9" type="primary">mreD</name>
    <name evidence="9" type="ORF">CO054_02810</name>
</gene>
<comment type="caution">
    <text evidence="9">The sequence shown here is derived from an EMBL/GenBank/DDBJ whole genome shotgun (WGS) entry which is preliminary data.</text>
</comment>
<keyword evidence="3" id="KW-1003">Cell membrane</keyword>
<feature type="transmembrane region" description="Helical" evidence="8">
    <location>
        <begin position="46"/>
        <end position="77"/>
    </location>
</feature>
<evidence type="ECO:0000256" key="6">
    <source>
        <dbReference type="ARBA" id="ARBA00022989"/>
    </source>
</evidence>
<proteinExistence type="inferred from homology"/>
<dbReference type="GO" id="GO:0005886">
    <property type="term" value="C:plasma membrane"/>
    <property type="evidence" value="ECO:0007669"/>
    <property type="project" value="UniProtKB-SubCell"/>
</dbReference>
<keyword evidence="6 8" id="KW-1133">Transmembrane helix</keyword>
<dbReference type="GO" id="GO:0008360">
    <property type="term" value="P:regulation of cell shape"/>
    <property type="evidence" value="ECO:0007669"/>
    <property type="project" value="UniProtKB-KW"/>
</dbReference>
<comment type="similarity">
    <text evidence="2">Belongs to the MreD family.</text>
</comment>
<evidence type="ECO:0000256" key="1">
    <source>
        <dbReference type="ARBA" id="ARBA00004651"/>
    </source>
</evidence>
<keyword evidence="7 8" id="KW-0472">Membrane</keyword>
<feature type="transmembrane region" description="Helical" evidence="8">
    <location>
        <begin position="89"/>
        <end position="110"/>
    </location>
</feature>
<evidence type="ECO:0000313" key="10">
    <source>
        <dbReference type="Proteomes" id="UP000229816"/>
    </source>
</evidence>
<dbReference type="Proteomes" id="UP000229816">
    <property type="component" value="Unassembled WGS sequence"/>
</dbReference>
<keyword evidence="4 8" id="KW-0812">Transmembrane</keyword>
<organism evidence="9 10">
    <name type="scientific">Candidatus Shapirobacteria bacterium CG_4_9_14_0_2_um_filter_39_11</name>
    <dbReference type="NCBI Taxonomy" id="1974478"/>
    <lineage>
        <taxon>Bacteria</taxon>
        <taxon>Candidatus Shapironibacteriota</taxon>
    </lineage>
</organism>
<evidence type="ECO:0000256" key="5">
    <source>
        <dbReference type="ARBA" id="ARBA00022960"/>
    </source>
</evidence>
<dbReference type="AlphaFoldDB" id="A0A2M8ES49"/>
<evidence type="ECO:0000313" key="9">
    <source>
        <dbReference type="EMBL" id="PJC27945.1"/>
    </source>
</evidence>
<dbReference type="EMBL" id="PFSF01000063">
    <property type="protein sequence ID" value="PJC27945.1"/>
    <property type="molecule type" value="Genomic_DNA"/>
</dbReference>
<dbReference type="Pfam" id="PF04093">
    <property type="entry name" value="MreD"/>
    <property type="match status" value="1"/>
</dbReference>
<sequence>MMQGYLILLPIFLFALIQGAFLPLNLVLLTVLVWTALRPPKESLLIAFFAGLILDLAEGTPLGFSSFMLLFLCGLLILYSHRFDSSHPLFLTVFVFISSNLYSLVTNHFFNWPEGLVLAILALIFGFLGKFFLAEIDKEKIKLKI</sequence>
<dbReference type="InterPro" id="IPR007227">
    <property type="entry name" value="Cell_shape_determining_MreD"/>
</dbReference>
<protein>
    <submittedName>
        <fullName evidence="9">Rod shape-determining protein MreD</fullName>
    </submittedName>
</protein>
<keyword evidence="5" id="KW-0133">Cell shape</keyword>
<feature type="transmembrane region" description="Helical" evidence="8">
    <location>
        <begin position="7"/>
        <end position="34"/>
    </location>
</feature>
<evidence type="ECO:0000256" key="7">
    <source>
        <dbReference type="ARBA" id="ARBA00023136"/>
    </source>
</evidence>
<evidence type="ECO:0000256" key="2">
    <source>
        <dbReference type="ARBA" id="ARBA00007776"/>
    </source>
</evidence>
<accession>A0A2M8ES49</accession>
<feature type="transmembrane region" description="Helical" evidence="8">
    <location>
        <begin position="116"/>
        <end position="134"/>
    </location>
</feature>
<reference evidence="10" key="1">
    <citation type="submission" date="2017-09" db="EMBL/GenBank/DDBJ databases">
        <title>Depth-based differentiation of microbial function through sediment-hosted aquifers and enrichment of novel symbionts in the deep terrestrial subsurface.</title>
        <authorList>
            <person name="Probst A.J."/>
            <person name="Ladd B."/>
            <person name="Jarett J.K."/>
            <person name="Geller-Mcgrath D.E."/>
            <person name="Sieber C.M.K."/>
            <person name="Emerson J.B."/>
            <person name="Anantharaman K."/>
            <person name="Thomas B.C."/>
            <person name="Malmstrom R."/>
            <person name="Stieglmeier M."/>
            <person name="Klingl A."/>
            <person name="Woyke T."/>
            <person name="Ryan C.M."/>
            <person name="Banfield J.F."/>
        </authorList>
    </citation>
    <scope>NUCLEOTIDE SEQUENCE [LARGE SCALE GENOMIC DNA]</scope>
</reference>
<name>A0A2M8ES49_9BACT</name>
<comment type="subcellular location">
    <subcellularLocation>
        <location evidence="1">Cell membrane</location>
        <topology evidence="1">Multi-pass membrane protein</topology>
    </subcellularLocation>
</comment>
<evidence type="ECO:0000256" key="8">
    <source>
        <dbReference type="SAM" id="Phobius"/>
    </source>
</evidence>